<evidence type="ECO:0000256" key="2">
    <source>
        <dbReference type="ARBA" id="ARBA00009902"/>
    </source>
</evidence>
<dbReference type="PANTHER" id="PTHR42800">
    <property type="entry name" value="EXOINULINASE INUD (AFU_ORTHOLOGUE AFUA_5G00480)"/>
    <property type="match status" value="1"/>
</dbReference>
<dbReference type="FunFam" id="2.115.10.20:FF:000002">
    <property type="entry name" value="Invertase 2"/>
    <property type="match status" value="1"/>
</dbReference>
<evidence type="ECO:0000256" key="6">
    <source>
        <dbReference type="ARBA" id="ARBA00023180"/>
    </source>
</evidence>
<dbReference type="FunFam" id="2.60.120.560:FF:000003">
    <property type="entry name" value="Extracellular exo-inulinase inuE"/>
    <property type="match status" value="1"/>
</dbReference>
<dbReference type="InterPro" id="IPR013148">
    <property type="entry name" value="Glyco_hydro_32_N"/>
</dbReference>
<dbReference type="STRING" id="28573.A0A0U1LMS5"/>
<dbReference type="GO" id="GO:0000272">
    <property type="term" value="P:polysaccharide catabolic process"/>
    <property type="evidence" value="ECO:0007669"/>
    <property type="project" value="UniProtKB-KW"/>
</dbReference>
<comment type="subcellular location">
    <subcellularLocation>
        <location evidence="1">Secreted</location>
    </subcellularLocation>
</comment>
<evidence type="ECO:0000256" key="10">
    <source>
        <dbReference type="ARBA" id="ARBA00052369"/>
    </source>
</evidence>
<dbReference type="SUPFAM" id="SSF75005">
    <property type="entry name" value="Arabinanase/levansucrase/invertase"/>
    <property type="match status" value="1"/>
</dbReference>
<dbReference type="SMR" id="A0A0U1LMS5"/>
<keyword evidence="9" id="KW-0624">Polysaccharide degradation</keyword>
<sequence>MSQVGAAQSNESYRELYRPQYHYTPAQNWINDPNGLVYADGTYHMYYQYNPGGDTWGDMSWGHATSGDLTHWTEQPVALLARGYPDNITEMFFSGSVVIDKNNTSGFGSKGQAPWVAMYTSLYPLQQDLPSGKQVRAQEQAQSIAYSLDNGSTWTTYDEGNPIISDPPAPYQDQYLDFRDPNVFWHEPIKKWVAVVSLAKLHKLLIYTSPDLKQWSLQSEFGPFNAVGGVWECPSLFPLPLDGDESNIKWVAMVSINPGGPPGTVGSGIQYFVGDFNGSTFTPDSNSIYNGNDNANWVDRGPDFYAAIGYNGLPQYQRTIIAWMNNWQYGASIPTNPWRSAMSIPRRLSLRTINQTAAVVQVPEENWSAIIQDKNTSTFPSVSGNHTLGDIGKAVDIELTFSSREATESGSSFGIVVRASEDFSQQTRVGYDFSTQQVFVDRTISGDVSFDDTFASVYYAPLLPASNNTVTLRTLVDWSSVEVFGGQGEATLTSQIFPSDNATYAQLFSTGGSTENVQLRISKISSTWP</sequence>
<dbReference type="OrthoDB" id="202537at2759"/>
<evidence type="ECO:0000256" key="3">
    <source>
        <dbReference type="ARBA" id="ARBA00022525"/>
    </source>
</evidence>
<evidence type="ECO:0000256" key="7">
    <source>
        <dbReference type="ARBA" id="ARBA00023277"/>
    </source>
</evidence>
<dbReference type="GO" id="GO:0005576">
    <property type="term" value="C:extracellular region"/>
    <property type="evidence" value="ECO:0007669"/>
    <property type="project" value="UniProtKB-SubCell"/>
</dbReference>
<evidence type="ECO:0000259" key="13">
    <source>
        <dbReference type="Pfam" id="PF00251"/>
    </source>
</evidence>
<evidence type="ECO:0000313" key="15">
    <source>
        <dbReference type="EMBL" id="CRG83716.1"/>
    </source>
</evidence>
<dbReference type="OMA" id="VFWHDES"/>
<dbReference type="EMBL" id="CVMT01000001">
    <property type="protein sequence ID" value="CRG83716.1"/>
    <property type="molecule type" value="Genomic_DNA"/>
</dbReference>
<dbReference type="GO" id="GO:0005737">
    <property type="term" value="C:cytoplasm"/>
    <property type="evidence" value="ECO:0007669"/>
    <property type="project" value="TreeGrafter"/>
</dbReference>
<gene>
    <name evidence="15" type="primary">sacC</name>
    <name evidence="15" type="ORF">PISL3812_01071</name>
</gene>
<feature type="domain" description="Glycosyl hydrolase family 32 C-terminal" evidence="14">
    <location>
        <begin position="374"/>
        <end position="521"/>
    </location>
</feature>
<evidence type="ECO:0000256" key="5">
    <source>
        <dbReference type="ARBA" id="ARBA00022801"/>
    </source>
</evidence>
<comment type="catalytic activity">
    <reaction evidence="10">
        <text>Hydrolysis of terminal, non-reducing (2-&gt;1)- and (2-&gt;6)-linked beta-D-fructofuranose residues in fructans.</text>
        <dbReference type="EC" id="3.2.1.80"/>
    </reaction>
</comment>
<keyword evidence="16" id="KW-1185">Reference proteome</keyword>
<dbReference type="InterPro" id="IPR018053">
    <property type="entry name" value="Glyco_hydro_32_AS"/>
</dbReference>
<accession>A0A0U1LMS5</accession>
<keyword evidence="6" id="KW-0325">Glycoprotein</keyword>
<keyword evidence="8 12" id="KW-0326">Glycosidase</keyword>
<dbReference type="Gene3D" id="2.60.120.560">
    <property type="entry name" value="Exo-inulinase, domain 1"/>
    <property type="match status" value="1"/>
</dbReference>
<keyword evidence="3" id="KW-0964">Secreted</keyword>
<dbReference type="SMART" id="SM00640">
    <property type="entry name" value="Glyco_32"/>
    <property type="match status" value="1"/>
</dbReference>
<keyword evidence="4" id="KW-0732">Signal</keyword>
<evidence type="ECO:0000313" key="16">
    <source>
        <dbReference type="Proteomes" id="UP000054383"/>
    </source>
</evidence>
<evidence type="ECO:0000259" key="14">
    <source>
        <dbReference type="Pfam" id="PF08244"/>
    </source>
</evidence>
<evidence type="ECO:0000256" key="12">
    <source>
        <dbReference type="RuleBase" id="RU362110"/>
    </source>
</evidence>
<proteinExistence type="inferred from homology"/>
<keyword evidence="5 12" id="KW-0378">Hydrolase</keyword>
<dbReference type="InterPro" id="IPR013320">
    <property type="entry name" value="ConA-like_dom_sf"/>
</dbReference>
<evidence type="ECO:0000256" key="1">
    <source>
        <dbReference type="ARBA" id="ARBA00004613"/>
    </source>
</evidence>
<dbReference type="Gene3D" id="2.115.10.20">
    <property type="entry name" value="Glycosyl hydrolase domain, family 43"/>
    <property type="match status" value="1"/>
</dbReference>
<dbReference type="InterPro" id="IPR001362">
    <property type="entry name" value="Glyco_hydro_32"/>
</dbReference>
<dbReference type="GO" id="GO:0051669">
    <property type="term" value="F:fructan beta-fructosidase activity"/>
    <property type="evidence" value="ECO:0007669"/>
    <property type="project" value="UniProtKB-EC"/>
</dbReference>
<evidence type="ECO:0000256" key="11">
    <source>
        <dbReference type="ARBA" id="ARBA00066486"/>
    </source>
</evidence>
<organism evidence="15 16">
    <name type="scientific">Talaromyces islandicus</name>
    <name type="common">Penicillium islandicum</name>
    <dbReference type="NCBI Taxonomy" id="28573"/>
    <lineage>
        <taxon>Eukaryota</taxon>
        <taxon>Fungi</taxon>
        <taxon>Dikarya</taxon>
        <taxon>Ascomycota</taxon>
        <taxon>Pezizomycotina</taxon>
        <taxon>Eurotiomycetes</taxon>
        <taxon>Eurotiomycetidae</taxon>
        <taxon>Eurotiales</taxon>
        <taxon>Trichocomaceae</taxon>
        <taxon>Talaromyces</taxon>
        <taxon>Talaromyces sect. Islandici</taxon>
    </lineage>
</organism>
<keyword evidence="7" id="KW-0119">Carbohydrate metabolism</keyword>
<dbReference type="CDD" id="cd18622">
    <property type="entry name" value="GH32_Inu-like"/>
    <property type="match status" value="1"/>
</dbReference>
<dbReference type="Proteomes" id="UP000054383">
    <property type="component" value="Unassembled WGS sequence"/>
</dbReference>
<dbReference type="EC" id="3.2.1.80" evidence="11"/>
<reference evidence="15 16" key="1">
    <citation type="submission" date="2015-04" db="EMBL/GenBank/DDBJ databases">
        <authorList>
            <person name="Syromyatnikov M.Y."/>
            <person name="Popov V.N."/>
        </authorList>
    </citation>
    <scope>NUCLEOTIDE SEQUENCE [LARGE SCALE GENOMIC DNA]</scope>
    <source>
        <strain evidence="15">WF-38-12</strain>
    </source>
</reference>
<dbReference type="PANTHER" id="PTHR42800:SF1">
    <property type="entry name" value="EXOINULINASE INUD (AFU_ORTHOLOGUE AFUA_5G00480)"/>
    <property type="match status" value="1"/>
</dbReference>
<feature type="domain" description="Glycosyl hydrolase family 32 N-terminal" evidence="13">
    <location>
        <begin position="22"/>
        <end position="361"/>
    </location>
</feature>
<comment type="similarity">
    <text evidence="2 12">Belongs to the glycosyl hydrolase 32 family.</text>
</comment>
<evidence type="ECO:0000256" key="8">
    <source>
        <dbReference type="ARBA" id="ARBA00023295"/>
    </source>
</evidence>
<dbReference type="GO" id="GO:0051670">
    <property type="term" value="F:inulinase activity"/>
    <property type="evidence" value="ECO:0007669"/>
    <property type="project" value="UniProtKB-ARBA"/>
</dbReference>
<dbReference type="AlphaFoldDB" id="A0A0U1LMS5"/>
<dbReference type="InterPro" id="IPR013189">
    <property type="entry name" value="Glyco_hydro_32_C"/>
</dbReference>
<name>A0A0U1LMS5_TALIS</name>
<dbReference type="GO" id="GO:0004575">
    <property type="term" value="F:sucrose alpha-glucosidase activity"/>
    <property type="evidence" value="ECO:0007669"/>
    <property type="project" value="TreeGrafter"/>
</dbReference>
<dbReference type="Pfam" id="PF08244">
    <property type="entry name" value="Glyco_hydro_32C"/>
    <property type="match status" value="1"/>
</dbReference>
<evidence type="ECO:0000256" key="9">
    <source>
        <dbReference type="ARBA" id="ARBA00023326"/>
    </source>
</evidence>
<dbReference type="PROSITE" id="PS00609">
    <property type="entry name" value="GLYCOSYL_HYDROL_F32"/>
    <property type="match status" value="1"/>
</dbReference>
<evidence type="ECO:0000256" key="4">
    <source>
        <dbReference type="ARBA" id="ARBA00022729"/>
    </source>
</evidence>
<dbReference type="InterPro" id="IPR023296">
    <property type="entry name" value="Glyco_hydro_beta-prop_sf"/>
</dbReference>
<dbReference type="GO" id="GO:0005987">
    <property type="term" value="P:sucrose catabolic process"/>
    <property type="evidence" value="ECO:0007669"/>
    <property type="project" value="TreeGrafter"/>
</dbReference>
<dbReference type="SUPFAM" id="SSF49899">
    <property type="entry name" value="Concanavalin A-like lectins/glucanases"/>
    <property type="match status" value="1"/>
</dbReference>
<protein>
    <recommendedName>
        <fullName evidence="11">fructan beta-fructosidase</fullName>
        <ecNumber evidence="11">3.2.1.80</ecNumber>
    </recommendedName>
</protein>
<dbReference type="Pfam" id="PF00251">
    <property type="entry name" value="Glyco_hydro_32N"/>
    <property type="match status" value="1"/>
</dbReference>